<dbReference type="InParanoid" id="T0QKU4"/>
<organism evidence="1 2">
    <name type="scientific">Saprolegnia diclina (strain VS20)</name>
    <dbReference type="NCBI Taxonomy" id="1156394"/>
    <lineage>
        <taxon>Eukaryota</taxon>
        <taxon>Sar</taxon>
        <taxon>Stramenopiles</taxon>
        <taxon>Oomycota</taxon>
        <taxon>Saprolegniomycetes</taxon>
        <taxon>Saprolegniales</taxon>
        <taxon>Saprolegniaceae</taxon>
        <taxon>Saprolegnia</taxon>
    </lineage>
</organism>
<reference evidence="1 2" key="1">
    <citation type="submission" date="2012-04" db="EMBL/GenBank/DDBJ databases">
        <title>The Genome Sequence of Saprolegnia declina VS20.</title>
        <authorList>
            <consortium name="The Broad Institute Genome Sequencing Platform"/>
            <person name="Russ C."/>
            <person name="Nusbaum C."/>
            <person name="Tyler B."/>
            <person name="van West P."/>
            <person name="Dieguez-Uribeondo J."/>
            <person name="de Bruijn I."/>
            <person name="Tripathy S."/>
            <person name="Jiang R."/>
            <person name="Young S.K."/>
            <person name="Zeng Q."/>
            <person name="Gargeya S."/>
            <person name="Fitzgerald M."/>
            <person name="Haas B."/>
            <person name="Abouelleil A."/>
            <person name="Alvarado L."/>
            <person name="Arachchi H.M."/>
            <person name="Berlin A."/>
            <person name="Chapman S.B."/>
            <person name="Goldberg J."/>
            <person name="Griggs A."/>
            <person name="Gujja S."/>
            <person name="Hansen M."/>
            <person name="Howarth C."/>
            <person name="Imamovic A."/>
            <person name="Larimer J."/>
            <person name="McCowen C."/>
            <person name="Montmayeur A."/>
            <person name="Murphy C."/>
            <person name="Neiman D."/>
            <person name="Pearson M."/>
            <person name="Priest M."/>
            <person name="Roberts A."/>
            <person name="Saif S."/>
            <person name="Shea T."/>
            <person name="Sisk P."/>
            <person name="Sykes S."/>
            <person name="Wortman J."/>
            <person name="Nusbaum C."/>
            <person name="Birren B."/>
        </authorList>
    </citation>
    <scope>NUCLEOTIDE SEQUENCE [LARGE SCALE GENOMIC DNA]</scope>
    <source>
        <strain evidence="1 2">VS20</strain>
    </source>
</reference>
<evidence type="ECO:0000313" key="2">
    <source>
        <dbReference type="Proteomes" id="UP000030762"/>
    </source>
</evidence>
<protein>
    <submittedName>
        <fullName evidence="1">Uncharacterized protein</fullName>
    </submittedName>
</protein>
<name>T0QKU4_SAPDV</name>
<dbReference type="VEuPathDB" id="FungiDB:SDRG_08185"/>
<dbReference type="AlphaFoldDB" id="T0QKU4"/>
<gene>
    <name evidence="1" type="ORF">SDRG_08185</name>
</gene>
<dbReference type="Proteomes" id="UP000030762">
    <property type="component" value="Unassembled WGS sequence"/>
</dbReference>
<accession>T0QKU4</accession>
<dbReference type="EMBL" id="JH767155">
    <property type="protein sequence ID" value="EQC34415.1"/>
    <property type="molecule type" value="Genomic_DNA"/>
</dbReference>
<keyword evidence="2" id="KW-1185">Reference proteome</keyword>
<proteinExistence type="predicted"/>
<evidence type="ECO:0000313" key="1">
    <source>
        <dbReference type="EMBL" id="EQC34415.1"/>
    </source>
</evidence>
<dbReference type="RefSeq" id="XP_008612277.1">
    <property type="nucleotide sequence ID" value="XM_008614055.1"/>
</dbReference>
<dbReference type="STRING" id="1156394.T0QKU4"/>
<dbReference type="GeneID" id="19948912"/>
<sequence length="96" mass="11009">MLLSPAPLKCIQSRSKYIIMHVALRISTESVRSALETTFAWGVALLVDHTQEFFWGLLLLTCFSLLSYIMEPEKPKGPKASQPRWELFCLSNYFVI</sequence>